<proteinExistence type="inferred from homology"/>
<dbReference type="InterPro" id="IPR006368">
    <property type="entry name" value="GDP_Man_deHydtase"/>
</dbReference>
<protein>
    <recommendedName>
        <fullName evidence="4">GDP-mannose 4,6-dehydratase</fullName>
        <ecNumber evidence="4">4.2.1.47</ecNumber>
    </recommendedName>
</protein>
<comment type="similarity">
    <text evidence="3">Belongs to the NAD(P)-dependent epimerase/dehydratase family. GDP-mannose 4,6-dehydratase subfamily.</text>
</comment>
<name>A0A2H0B5K8_9BACT</name>
<dbReference type="Gene3D" id="3.40.50.720">
    <property type="entry name" value="NAD(P)-binding Rossmann-like Domain"/>
    <property type="match status" value="1"/>
</dbReference>
<keyword evidence="5" id="KW-0456">Lyase</keyword>
<dbReference type="PANTHER" id="PTHR43715:SF1">
    <property type="entry name" value="GDP-MANNOSE 4,6 DEHYDRATASE"/>
    <property type="match status" value="1"/>
</dbReference>
<dbReference type="PANTHER" id="PTHR43715">
    <property type="entry name" value="GDP-MANNOSE 4,6-DEHYDRATASE"/>
    <property type="match status" value="1"/>
</dbReference>
<evidence type="ECO:0000256" key="2">
    <source>
        <dbReference type="ARBA" id="ARBA00001937"/>
    </source>
</evidence>
<comment type="cofactor">
    <cofactor evidence="2">
        <name>NADP(+)</name>
        <dbReference type="ChEBI" id="CHEBI:58349"/>
    </cofactor>
</comment>
<evidence type="ECO:0000259" key="7">
    <source>
        <dbReference type="Pfam" id="PF16363"/>
    </source>
</evidence>
<dbReference type="InterPro" id="IPR016040">
    <property type="entry name" value="NAD(P)-bd_dom"/>
</dbReference>
<evidence type="ECO:0000256" key="5">
    <source>
        <dbReference type="ARBA" id="ARBA00023239"/>
    </source>
</evidence>
<evidence type="ECO:0000256" key="6">
    <source>
        <dbReference type="ARBA" id="ARBA00059383"/>
    </source>
</evidence>
<accession>A0A2H0B5K8</accession>
<dbReference type="Proteomes" id="UP000229459">
    <property type="component" value="Unassembled WGS sequence"/>
</dbReference>
<dbReference type="AlphaFoldDB" id="A0A2H0B5K8"/>
<evidence type="ECO:0000256" key="1">
    <source>
        <dbReference type="ARBA" id="ARBA00000188"/>
    </source>
</evidence>
<dbReference type="Gene3D" id="3.90.25.10">
    <property type="entry name" value="UDP-galactose 4-epimerase, domain 1"/>
    <property type="match status" value="1"/>
</dbReference>
<evidence type="ECO:0000313" key="9">
    <source>
        <dbReference type="Proteomes" id="UP000229459"/>
    </source>
</evidence>
<dbReference type="GO" id="GO:0008446">
    <property type="term" value="F:GDP-mannose 4,6-dehydratase activity"/>
    <property type="evidence" value="ECO:0007669"/>
    <property type="project" value="UniProtKB-EC"/>
</dbReference>
<reference evidence="8 9" key="1">
    <citation type="submission" date="2017-09" db="EMBL/GenBank/DDBJ databases">
        <title>Depth-based differentiation of microbial function through sediment-hosted aquifers and enrichment of novel symbionts in the deep terrestrial subsurface.</title>
        <authorList>
            <person name="Probst A.J."/>
            <person name="Ladd B."/>
            <person name="Jarett J.K."/>
            <person name="Geller-Mcgrath D.E."/>
            <person name="Sieber C.M."/>
            <person name="Emerson J.B."/>
            <person name="Anantharaman K."/>
            <person name="Thomas B.C."/>
            <person name="Malmstrom R."/>
            <person name="Stieglmeier M."/>
            <person name="Klingl A."/>
            <person name="Woyke T."/>
            <person name="Ryan C.M."/>
            <person name="Banfield J.F."/>
        </authorList>
    </citation>
    <scope>NUCLEOTIDE SEQUENCE [LARGE SCALE GENOMIC DNA]</scope>
    <source>
        <strain evidence="8">CG23_combo_of_CG06-09_8_20_14_all_34_8</strain>
    </source>
</reference>
<evidence type="ECO:0000256" key="4">
    <source>
        <dbReference type="ARBA" id="ARBA00011989"/>
    </source>
</evidence>
<comment type="function">
    <text evidence="6">Catalyzes the conversion of GDP-D-mannose to GDP-4-dehydro-6-deoxy-D-mannose.</text>
</comment>
<dbReference type="GO" id="GO:0042351">
    <property type="term" value="P:'de novo' GDP-L-fucose biosynthetic process"/>
    <property type="evidence" value="ECO:0007669"/>
    <property type="project" value="TreeGrafter"/>
</dbReference>
<sequence length="321" mass="36426">MMKALILGITGQDGSYLAELLLGKNYQVIGMVSPKNDIGQTNIENIKHKLILESGDLLDIDSLKSIIVKYKPEEIYNLAGITFIPTSWKLPALTYDVNAMGVLRILQIIRDNSPHSRYFQASSAKMYGLAENVCIDESESFKPENPYAISKVAAHESVRLFRQHFGVFGSCGILFNHESPRRGEDFVTKKITTTAVKIKLGLQKKLALGNLDSKQDWGWAPDYVKGMWLMLQQEKSDDYILATGKLHSVKEICQIAFGKLGLDYQEYVIRDEQFWRPIKGKQYFGNPKKAESILGWKREVEFEKMIGLMVDYDLTNISNTK</sequence>
<gene>
    <name evidence="8" type="ORF">COX08_03685</name>
</gene>
<comment type="caution">
    <text evidence="8">The sequence shown here is derived from an EMBL/GenBank/DDBJ whole genome shotgun (WGS) entry which is preliminary data.</text>
</comment>
<dbReference type="InterPro" id="IPR036291">
    <property type="entry name" value="NAD(P)-bd_dom_sf"/>
</dbReference>
<dbReference type="CDD" id="cd05260">
    <property type="entry name" value="GDP_MD_SDR_e"/>
    <property type="match status" value="1"/>
</dbReference>
<dbReference type="EC" id="4.2.1.47" evidence="4"/>
<organism evidence="8 9">
    <name type="scientific">Candidatus Beckwithbacteria bacterium CG23_combo_of_CG06-09_8_20_14_all_34_8</name>
    <dbReference type="NCBI Taxonomy" id="1974497"/>
    <lineage>
        <taxon>Bacteria</taxon>
        <taxon>Candidatus Beckwithiibacteriota</taxon>
    </lineage>
</organism>
<evidence type="ECO:0000256" key="3">
    <source>
        <dbReference type="ARBA" id="ARBA00009263"/>
    </source>
</evidence>
<comment type="catalytic activity">
    <reaction evidence="1">
        <text>GDP-alpha-D-mannose = GDP-4-dehydro-alpha-D-rhamnose + H2O</text>
        <dbReference type="Rhea" id="RHEA:23820"/>
        <dbReference type="ChEBI" id="CHEBI:15377"/>
        <dbReference type="ChEBI" id="CHEBI:57527"/>
        <dbReference type="ChEBI" id="CHEBI:57964"/>
        <dbReference type="EC" id="4.2.1.47"/>
    </reaction>
</comment>
<dbReference type="FunFam" id="3.40.50.720:FF:000924">
    <property type="entry name" value="GDP-mannose 4,6 dehydratase"/>
    <property type="match status" value="1"/>
</dbReference>
<feature type="domain" description="NAD(P)-binding" evidence="7">
    <location>
        <begin position="5"/>
        <end position="308"/>
    </location>
</feature>
<dbReference type="SUPFAM" id="SSF51735">
    <property type="entry name" value="NAD(P)-binding Rossmann-fold domains"/>
    <property type="match status" value="1"/>
</dbReference>
<dbReference type="Pfam" id="PF16363">
    <property type="entry name" value="GDP_Man_Dehyd"/>
    <property type="match status" value="1"/>
</dbReference>
<dbReference type="EMBL" id="PCSR01000089">
    <property type="protein sequence ID" value="PIP52949.1"/>
    <property type="molecule type" value="Genomic_DNA"/>
</dbReference>
<evidence type="ECO:0000313" key="8">
    <source>
        <dbReference type="EMBL" id="PIP52949.1"/>
    </source>
</evidence>